<dbReference type="AlphaFoldDB" id="A0A3L8P812"/>
<accession>A0A3L8P812</accession>
<dbReference type="OrthoDB" id="3470041at2"/>
<dbReference type="EMBL" id="RDBE01000001">
    <property type="protein sequence ID" value="RLV51112.1"/>
    <property type="molecule type" value="Genomic_DNA"/>
</dbReference>
<organism evidence="1 2">
    <name type="scientific">Nocardioides mangrovicus</name>
    <dbReference type="NCBI Taxonomy" id="2478913"/>
    <lineage>
        <taxon>Bacteria</taxon>
        <taxon>Bacillati</taxon>
        <taxon>Actinomycetota</taxon>
        <taxon>Actinomycetes</taxon>
        <taxon>Propionibacteriales</taxon>
        <taxon>Nocardioidaceae</taxon>
        <taxon>Nocardioides</taxon>
    </lineage>
</organism>
<gene>
    <name evidence="1" type="ORF">D9V37_04120</name>
</gene>
<sequence>MSTPDTDLVWYAGYGSNLDPARFGFYLGGGRPPGARRAVPGARDSTPPRRTRPVELHGEMVFGWESPTWGGGISFFDATGTSTSASTSTVLATAYLLTSEQFSDVAAQEMHREPGTLLQLDQVLATRSHAYGPGRYETVHLVGEIDGSPVLTFTCDDPEHLPRNAPAGAYLATLTRGLRAVHGLADDDVASYLLGWEGMETWAPDEVARLVAATT</sequence>
<dbReference type="Gene3D" id="3.10.490.10">
    <property type="entry name" value="Gamma-glutamyl cyclotransferase-like"/>
    <property type="match status" value="1"/>
</dbReference>
<proteinExistence type="predicted"/>
<reference evidence="1 2" key="1">
    <citation type="submission" date="2018-10" db="EMBL/GenBank/DDBJ databases">
        <title>Marmoricola sp. 4Q3S-7 whole genome shotgun sequence.</title>
        <authorList>
            <person name="Li F."/>
        </authorList>
    </citation>
    <scope>NUCLEOTIDE SEQUENCE [LARGE SCALE GENOMIC DNA]</scope>
    <source>
        <strain evidence="1 2">4Q3S-7</strain>
    </source>
</reference>
<evidence type="ECO:0000313" key="1">
    <source>
        <dbReference type="EMBL" id="RLV51112.1"/>
    </source>
</evidence>
<dbReference type="Proteomes" id="UP000281708">
    <property type="component" value="Unassembled WGS sequence"/>
</dbReference>
<name>A0A3L8P812_9ACTN</name>
<dbReference type="RefSeq" id="WP_121804792.1">
    <property type="nucleotide sequence ID" value="NZ_RDBE01000001.1"/>
</dbReference>
<keyword evidence="2" id="KW-1185">Reference proteome</keyword>
<protein>
    <submittedName>
        <fullName evidence="1">Histone deacetylase</fullName>
    </submittedName>
</protein>
<comment type="caution">
    <text evidence="1">The sequence shown here is derived from an EMBL/GenBank/DDBJ whole genome shotgun (WGS) entry which is preliminary data.</text>
</comment>
<evidence type="ECO:0000313" key="2">
    <source>
        <dbReference type="Proteomes" id="UP000281708"/>
    </source>
</evidence>